<dbReference type="Proteomes" id="UP000198644">
    <property type="component" value="Unassembled WGS sequence"/>
</dbReference>
<reference evidence="1 2" key="1">
    <citation type="submission" date="2016-10" db="EMBL/GenBank/DDBJ databases">
        <authorList>
            <person name="de Groot N.N."/>
        </authorList>
    </citation>
    <scope>NUCLEOTIDE SEQUENCE [LARGE SCALE GENOMIC DNA]</scope>
    <source>
        <strain evidence="1 2">CGMCC 1.9167</strain>
    </source>
</reference>
<dbReference type="STRING" id="650891.SAMN05216203_2389"/>
<sequence length="232" mass="25895">MPALPETFNQIAQLMCQATHEVLWSAYRDDLRSRRARAQLVCRVGGGRATYHRYDHRDQRHLITFGVKMVAAKQEARTAANWLSTREIVGRGYFGGEVSVLNLLAHTCIHEFAHLLQLQGGKRYHGSVHNRHFYRLLDELNGNGSAGQVRRFLADAGTSVGIALDTAPMVLPARQAQAAQWQRGDHVEFGEGPQAREGVILRINRKTCTVEGAGLSRGLRFRVPFVMLRAAA</sequence>
<dbReference type="AlphaFoldDB" id="A0A1I6IJG6"/>
<keyword evidence="2" id="KW-1185">Reference proteome</keyword>
<protein>
    <recommendedName>
        <fullName evidence="3">SprT-like family protein</fullName>
    </recommendedName>
</protein>
<evidence type="ECO:0008006" key="3">
    <source>
        <dbReference type="Google" id="ProtNLM"/>
    </source>
</evidence>
<evidence type="ECO:0000313" key="2">
    <source>
        <dbReference type="Proteomes" id="UP000198644"/>
    </source>
</evidence>
<accession>A0A1I6IJG6</accession>
<evidence type="ECO:0000313" key="1">
    <source>
        <dbReference type="EMBL" id="SFR66875.1"/>
    </source>
</evidence>
<organism evidence="1 2">
    <name type="scientific">Marinobacter daqiaonensis</name>
    <dbReference type="NCBI Taxonomy" id="650891"/>
    <lineage>
        <taxon>Bacteria</taxon>
        <taxon>Pseudomonadati</taxon>
        <taxon>Pseudomonadota</taxon>
        <taxon>Gammaproteobacteria</taxon>
        <taxon>Pseudomonadales</taxon>
        <taxon>Marinobacteraceae</taxon>
        <taxon>Marinobacter</taxon>
    </lineage>
</organism>
<dbReference type="RefSeq" id="WP_227662807.1">
    <property type="nucleotide sequence ID" value="NZ_FOYW01000001.1"/>
</dbReference>
<name>A0A1I6IJG6_9GAMM</name>
<dbReference type="EMBL" id="FOYW01000001">
    <property type="protein sequence ID" value="SFR66875.1"/>
    <property type="molecule type" value="Genomic_DNA"/>
</dbReference>
<gene>
    <name evidence="1" type="ORF">SAMN05216203_2389</name>
</gene>
<proteinExistence type="predicted"/>